<proteinExistence type="predicted"/>
<protein>
    <submittedName>
        <fullName evidence="2">SseB family protein</fullName>
    </submittedName>
</protein>
<keyword evidence="3" id="KW-1185">Reference proteome</keyword>
<evidence type="ECO:0000313" key="3">
    <source>
        <dbReference type="Proteomes" id="UP001214441"/>
    </source>
</evidence>
<organism evidence="2 3">
    <name type="scientific">Streptomyces iconiensis</name>
    <dbReference type="NCBI Taxonomy" id="1384038"/>
    <lineage>
        <taxon>Bacteria</taxon>
        <taxon>Bacillati</taxon>
        <taxon>Actinomycetota</taxon>
        <taxon>Actinomycetes</taxon>
        <taxon>Kitasatosporales</taxon>
        <taxon>Streptomycetaceae</taxon>
        <taxon>Streptomyces</taxon>
    </lineage>
</organism>
<evidence type="ECO:0000259" key="1">
    <source>
        <dbReference type="Pfam" id="PF07179"/>
    </source>
</evidence>
<evidence type="ECO:0000313" key="2">
    <source>
        <dbReference type="EMBL" id="MDJ1137629.1"/>
    </source>
</evidence>
<feature type="domain" description="SseB protein N-terminal" evidence="1">
    <location>
        <begin position="9"/>
        <end position="106"/>
    </location>
</feature>
<accession>A0ABT7A8F7</accession>
<dbReference type="Proteomes" id="UP001214441">
    <property type="component" value="Unassembled WGS sequence"/>
</dbReference>
<comment type="caution">
    <text evidence="2">The sequence shown here is derived from an EMBL/GenBank/DDBJ whole genome shotgun (WGS) entry which is preliminary data.</text>
</comment>
<name>A0ABT7A8F7_9ACTN</name>
<dbReference type="EMBL" id="JANCPR020000062">
    <property type="protein sequence ID" value="MDJ1137629.1"/>
    <property type="molecule type" value="Genomic_DNA"/>
</dbReference>
<dbReference type="Pfam" id="PF07179">
    <property type="entry name" value="SseB"/>
    <property type="match status" value="1"/>
</dbReference>
<gene>
    <name evidence="2" type="ORF">NMN56_037890</name>
</gene>
<reference evidence="2 3" key="1">
    <citation type="submission" date="2023-05" db="EMBL/GenBank/DDBJ databases">
        <title>Streptantibioticus silvisoli sp. nov., acidotolerant actinomycetes 1 from pine litter.</title>
        <authorList>
            <person name="Swiecimska M."/>
            <person name="Golinska P."/>
            <person name="Sangal V."/>
            <person name="Wachnowicz B."/>
            <person name="Goodfellow M."/>
        </authorList>
    </citation>
    <scope>NUCLEOTIDE SEQUENCE [LARGE SCALE GENOMIC DNA]</scope>
    <source>
        <strain evidence="2 3">DSM 42109</strain>
    </source>
</reference>
<sequence length="153" mass="15699">MGLPDEIAATRAGTGNPSALVGELRRTAVLVPRVGEEQLLTAAYGGVRWILAFTDEAALARYALTREAPGEPWDYAAVLGARLLDAVIPELGEPAGVAVDVADEDGSMLFPPAPGIVPDAVAVWPVEAAEPVNAVTAAAPAEHRGSGHGEGTR</sequence>
<dbReference type="InterPro" id="IPR009839">
    <property type="entry name" value="SseB_N"/>
</dbReference>
<dbReference type="RefSeq" id="WP_274040329.1">
    <property type="nucleotide sequence ID" value="NZ_JANCPR020000062.1"/>
</dbReference>